<dbReference type="SUPFAM" id="SSF81273">
    <property type="entry name" value="H-NS histone-like proteins"/>
    <property type="match status" value="1"/>
</dbReference>
<feature type="compositionally biased region" description="Low complexity" evidence="1">
    <location>
        <begin position="106"/>
        <end position="118"/>
    </location>
</feature>
<evidence type="ECO:0000313" key="3">
    <source>
        <dbReference type="EMBL" id="UYG53415.1"/>
    </source>
</evidence>
<dbReference type="SMART" id="SM00528">
    <property type="entry name" value="HNS"/>
    <property type="match status" value="1"/>
</dbReference>
<feature type="region of interest" description="Disordered" evidence="1">
    <location>
        <begin position="93"/>
        <end position="118"/>
    </location>
</feature>
<dbReference type="RefSeq" id="WP_231043720.1">
    <property type="nucleotide sequence ID" value="NZ_CP106882.1"/>
</dbReference>
<dbReference type="EMBL" id="CP106882">
    <property type="protein sequence ID" value="UYG53415.1"/>
    <property type="molecule type" value="Genomic_DNA"/>
</dbReference>
<keyword evidence="4" id="KW-1185">Reference proteome</keyword>
<dbReference type="Gene3D" id="4.10.430.30">
    <property type="match status" value="1"/>
</dbReference>
<dbReference type="InterPro" id="IPR027444">
    <property type="entry name" value="H-NS_C_dom"/>
</dbReference>
<evidence type="ECO:0000256" key="1">
    <source>
        <dbReference type="SAM" id="MobiDB-lite"/>
    </source>
</evidence>
<keyword evidence="3" id="KW-0614">Plasmid</keyword>
<proteinExistence type="predicted"/>
<gene>
    <name evidence="3" type="ORF">M9799_18760</name>
</gene>
<organism evidence="3 4">
    <name type="scientific">Comamonas endophytica</name>
    <dbReference type="NCBI Taxonomy" id="2949090"/>
    <lineage>
        <taxon>Bacteria</taxon>
        <taxon>Pseudomonadati</taxon>
        <taxon>Pseudomonadota</taxon>
        <taxon>Betaproteobacteria</taxon>
        <taxon>Burkholderiales</taxon>
        <taxon>Comamonadaceae</taxon>
        <taxon>Comamonas</taxon>
    </lineage>
</organism>
<sequence>MKSLKELLAERAAIEKAIAQEKKVAEAQALKQVHELIAEFGFTAQQVFPWKAPKAHVPGKYLEPKSGATWSGRGKPPAWIAGKDRDQFLIQPASEPEPRQDGPYLAEMAAQAAARSAR</sequence>
<evidence type="ECO:0000313" key="4">
    <source>
        <dbReference type="Proteomes" id="UP001162800"/>
    </source>
</evidence>
<evidence type="ECO:0000259" key="2">
    <source>
        <dbReference type="SMART" id="SM00528"/>
    </source>
</evidence>
<reference evidence="3" key="1">
    <citation type="submission" date="2022-09" db="EMBL/GenBank/DDBJ databases">
        <title>The complete genome of Acidovorax sp. 5MLIR.</title>
        <authorList>
            <person name="Liu L."/>
            <person name="Yue J."/>
            <person name="Yang F."/>
            <person name="Yuan J."/>
            <person name="Li L."/>
        </authorList>
    </citation>
    <scope>NUCLEOTIDE SEQUENCE</scope>
    <source>
        <strain evidence="3">5MLIR</strain>
        <plasmid evidence="3">unnamed1</plasmid>
    </source>
</reference>
<geneLocation type="plasmid" evidence="3 4">
    <name>unnamed1</name>
</geneLocation>
<dbReference type="Pfam" id="PF00816">
    <property type="entry name" value="Histone_HNS"/>
    <property type="match status" value="1"/>
</dbReference>
<dbReference type="Proteomes" id="UP001162800">
    <property type="component" value="Plasmid unnamed1"/>
</dbReference>
<accession>A0ABY6GFF5</accession>
<protein>
    <submittedName>
        <fullName evidence="3">H-NS histone family protein</fullName>
    </submittedName>
</protein>
<feature type="domain" description="DNA-binding protein H-NS-like C-terminal" evidence="2">
    <location>
        <begin position="51"/>
        <end position="90"/>
    </location>
</feature>
<name>A0ABY6GFF5_9BURK</name>